<reference evidence="2 3" key="1">
    <citation type="submission" date="2013-05" db="EMBL/GenBank/DDBJ databases">
        <title>Drechslerella stenobrocha genome reveals carnivorous origination and mechanical trapping mechanism of predatory fungi.</title>
        <authorList>
            <person name="Liu X."/>
            <person name="Zhang W."/>
            <person name="Liu K."/>
        </authorList>
    </citation>
    <scope>NUCLEOTIDE SEQUENCE [LARGE SCALE GENOMIC DNA]</scope>
    <source>
        <strain evidence="2 3">248</strain>
    </source>
</reference>
<dbReference type="HOGENOM" id="CLU_990533_0_0_1"/>
<keyword evidence="3" id="KW-1185">Reference proteome</keyword>
<dbReference type="Proteomes" id="UP000024837">
    <property type="component" value="Unassembled WGS sequence"/>
</dbReference>
<accession>W7IEU6</accession>
<dbReference type="AlphaFoldDB" id="W7IEU6"/>
<gene>
    <name evidence="2" type="ORF">DRE_00493</name>
</gene>
<evidence type="ECO:0000313" key="2">
    <source>
        <dbReference type="EMBL" id="EWC47525.1"/>
    </source>
</evidence>
<protein>
    <submittedName>
        <fullName evidence="2">Uncharacterized protein</fullName>
    </submittedName>
</protein>
<proteinExistence type="predicted"/>
<evidence type="ECO:0000313" key="3">
    <source>
        <dbReference type="Proteomes" id="UP000024837"/>
    </source>
</evidence>
<sequence length="281" mass="30755">MDDSHVEPSNLLGAVSLEPEDREAAAIDPCLGDQTVDTTTAPRSSAPDPTGSQPTSDDASLPATPLQDSPTSPVSPPPELGDPEDAGGDDGAFFSSPRLPPTPNLTPQTSSPLSPTGSRRALQPVSPRVPPPTPPSPTGNKHAHQSKPQHYSKLRSKLRKDRERELLSQKGSMGKSKLEDKLIRDRMVHSLRKNLKIPNQIRAAIRALIERAAQKGDVWRAKIGRYSFMDFCEMWRFQYLEPAELIQIKGWEGTVLEDPDIIRYVISYCRQEVGLPQGGTG</sequence>
<organism evidence="2 3">
    <name type="scientific">Drechslerella stenobrocha 248</name>
    <dbReference type="NCBI Taxonomy" id="1043628"/>
    <lineage>
        <taxon>Eukaryota</taxon>
        <taxon>Fungi</taxon>
        <taxon>Dikarya</taxon>
        <taxon>Ascomycota</taxon>
        <taxon>Pezizomycotina</taxon>
        <taxon>Orbiliomycetes</taxon>
        <taxon>Orbiliales</taxon>
        <taxon>Orbiliaceae</taxon>
        <taxon>Drechslerella</taxon>
    </lineage>
</organism>
<dbReference type="EMBL" id="KI966410">
    <property type="protein sequence ID" value="EWC47525.1"/>
    <property type="molecule type" value="Genomic_DNA"/>
</dbReference>
<feature type="compositionally biased region" description="Basic residues" evidence="1">
    <location>
        <begin position="141"/>
        <end position="159"/>
    </location>
</feature>
<feature type="compositionally biased region" description="Pro residues" evidence="1">
    <location>
        <begin position="127"/>
        <end position="137"/>
    </location>
</feature>
<evidence type="ECO:0000256" key="1">
    <source>
        <dbReference type="SAM" id="MobiDB-lite"/>
    </source>
</evidence>
<name>W7IEU6_9PEZI</name>
<dbReference type="OrthoDB" id="5421994at2759"/>
<feature type="region of interest" description="Disordered" evidence="1">
    <location>
        <begin position="16"/>
        <end position="178"/>
    </location>
</feature>
<feature type="compositionally biased region" description="Polar residues" evidence="1">
    <location>
        <begin position="105"/>
        <end position="117"/>
    </location>
</feature>